<dbReference type="AlphaFoldDB" id="A0A485K9D6"/>
<dbReference type="EMBL" id="VJMH01000389">
    <property type="protein sequence ID" value="KAF0716555.1"/>
    <property type="molecule type" value="Genomic_DNA"/>
</dbReference>
<organism evidence="2 3">
    <name type="scientific">Aphanomyces stellatus</name>
    <dbReference type="NCBI Taxonomy" id="120398"/>
    <lineage>
        <taxon>Eukaryota</taxon>
        <taxon>Sar</taxon>
        <taxon>Stramenopiles</taxon>
        <taxon>Oomycota</taxon>
        <taxon>Saprolegniomycetes</taxon>
        <taxon>Saprolegniales</taxon>
        <taxon>Verrucalvaceae</taxon>
        <taxon>Aphanomyces</taxon>
    </lineage>
</organism>
<protein>
    <submittedName>
        <fullName evidence="2">Aste57867_2785 protein</fullName>
    </submittedName>
</protein>
<dbReference type="Proteomes" id="UP000332933">
    <property type="component" value="Unassembled WGS sequence"/>
</dbReference>
<proteinExistence type="predicted"/>
<evidence type="ECO:0000313" key="2">
    <source>
        <dbReference type="EMBL" id="VFT79975.1"/>
    </source>
</evidence>
<name>A0A485K9D6_9STRA</name>
<gene>
    <name evidence="2" type="primary">Aste57867_2785</name>
    <name evidence="1" type="ORF">As57867_002778</name>
    <name evidence="2" type="ORF">ASTE57867_2785</name>
</gene>
<keyword evidence="3" id="KW-1185">Reference proteome</keyword>
<accession>A0A485K9D6</accession>
<dbReference type="EMBL" id="CAADRA010000389">
    <property type="protein sequence ID" value="VFT79975.1"/>
    <property type="molecule type" value="Genomic_DNA"/>
</dbReference>
<evidence type="ECO:0000313" key="3">
    <source>
        <dbReference type="Proteomes" id="UP000332933"/>
    </source>
</evidence>
<sequence>METAGVPLTHVRTLEWPLKLGGFMEGMTLDVDREIKLKLTFDTPEGTLVLTNLKCWVAASPLQGGLGGVFVSRGVITRLFIYCPRSLLTNARRAQSFYDLDQLGYKETHLMAAMKVLEEKKSIPLSPEEAALTPDEKRTCFPKVRCDWSWMTTRPPYVPS</sequence>
<reference evidence="2 3" key="1">
    <citation type="submission" date="2019-03" db="EMBL/GenBank/DDBJ databases">
        <authorList>
            <person name="Gaulin E."/>
            <person name="Dumas B."/>
        </authorList>
    </citation>
    <scope>NUCLEOTIDE SEQUENCE [LARGE SCALE GENOMIC DNA]</scope>
    <source>
        <strain evidence="2">CBS 568.67</strain>
    </source>
</reference>
<dbReference type="OrthoDB" id="78257at2759"/>
<reference evidence="1" key="2">
    <citation type="submission" date="2019-06" db="EMBL/GenBank/DDBJ databases">
        <title>Genomics analysis of Aphanomyces spp. identifies a new class of oomycete effector associated with host adaptation.</title>
        <authorList>
            <person name="Gaulin E."/>
        </authorList>
    </citation>
    <scope>NUCLEOTIDE SEQUENCE</scope>
    <source>
        <strain evidence="1">CBS 578.67</strain>
    </source>
</reference>
<evidence type="ECO:0000313" key="1">
    <source>
        <dbReference type="EMBL" id="KAF0716555.1"/>
    </source>
</evidence>